<dbReference type="EC" id="3.6.1.9" evidence="4"/>
<feature type="site" description="Important for substrate specificity" evidence="4">
    <location>
        <position position="85"/>
    </location>
</feature>
<keyword evidence="2 4" id="KW-0378">Hydrolase</keyword>
<dbReference type="PANTHER" id="PTHR43213">
    <property type="entry name" value="BIFUNCTIONAL DTTP/UTP PYROPHOSPHATASE/METHYLTRANSFERASE PROTEIN-RELATED"/>
    <property type="match status" value="1"/>
</dbReference>
<dbReference type="HAMAP" id="MF_00528">
    <property type="entry name" value="Maf"/>
    <property type="match status" value="1"/>
</dbReference>
<reference evidence="5 6" key="1">
    <citation type="submission" date="2020-03" db="EMBL/GenBank/DDBJ databases">
        <title>Genomic Encyclopedia of Type Strains, Phase IV (KMG-IV): sequencing the most valuable type-strain genomes for metagenomic binning, comparative biology and taxonomic classification.</title>
        <authorList>
            <person name="Goeker M."/>
        </authorList>
    </citation>
    <scope>NUCLEOTIDE SEQUENCE [LARGE SCALE GENOMIC DNA]</scope>
    <source>
        <strain evidence="5 6">DSM 24233</strain>
    </source>
</reference>
<dbReference type="CDD" id="cd00555">
    <property type="entry name" value="Maf"/>
    <property type="match status" value="1"/>
</dbReference>
<dbReference type="PANTHER" id="PTHR43213:SF5">
    <property type="entry name" value="BIFUNCTIONAL DTTP_UTP PYROPHOSPHATASE_METHYLTRANSFERASE PROTEIN-RELATED"/>
    <property type="match status" value="1"/>
</dbReference>
<dbReference type="AlphaFoldDB" id="A0A846QRR6"/>
<comment type="caution">
    <text evidence="5">The sequence shown here is derived from an EMBL/GenBank/DDBJ whole genome shotgun (WGS) entry which is preliminary data.</text>
</comment>
<dbReference type="RefSeq" id="WP_209280070.1">
    <property type="nucleotide sequence ID" value="NZ_JAATJA010000001.1"/>
</dbReference>
<keyword evidence="4" id="KW-0963">Cytoplasm</keyword>
<comment type="similarity">
    <text evidence="4">Belongs to the Maf family. YhdE subfamily.</text>
</comment>
<dbReference type="SUPFAM" id="SSF52972">
    <property type="entry name" value="ITPase-like"/>
    <property type="match status" value="1"/>
</dbReference>
<evidence type="ECO:0000256" key="1">
    <source>
        <dbReference type="ARBA" id="ARBA00001968"/>
    </source>
</evidence>
<dbReference type="Proteomes" id="UP000580856">
    <property type="component" value="Unassembled WGS sequence"/>
</dbReference>
<comment type="caution">
    <text evidence="4">Lacks conserved residue(s) required for the propagation of feature annotation.</text>
</comment>
<evidence type="ECO:0000313" key="6">
    <source>
        <dbReference type="Proteomes" id="UP000580856"/>
    </source>
</evidence>
<gene>
    <name evidence="5" type="ORF">GGQ74_000999</name>
</gene>
<accession>A0A846QRR6</accession>
<feature type="site" description="Important for substrate specificity" evidence="4">
    <location>
        <position position="26"/>
    </location>
</feature>
<dbReference type="InterPro" id="IPR003697">
    <property type="entry name" value="Maf-like"/>
</dbReference>
<dbReference type="Gene3D" id="3.90.950.10">
    <property type="match status" value="1"/>
</dbReference>
<dbReference type="GO" id="GO:0047429">
    <property type="term" value="F:nucleoside triphosphate diphosphatase activity"/>
    <property type="evidence" value="ECO:0007669"/>
    <property type="project" value="UniProtKB-EC"/>
</dbReference>
<evidence type="ECO:0000256" key="4">
    <source>
        <dbReference type="HAMAP-Rule" id="MF_00528"/>
    </source>
</evidence>
<dbReference type="GO" id="GO:0009117">
    <property type="term" value="P:nucleotide metabolic process"/>
    <property type="evidence" value="ECO:0007669"/>
    <property type="project" value="UniProtKB-KW"/>
</dbReference>
<proteinExistence type="inferred from homology"/>
<comment type="catalytic activity">
    <reaction evidence="4">
        <text>dTTP + H2O = dTMP + diphosphate + H(+)</text>
        <dbReference type="Rhea" id="RHEA:28534"/>
        <dbReference type="ChEBI" id="CHEBI:15377"/>
        <dbReference type="ChEBI" id="CHEBI:15378"/>
        <dbReference type="ChEBI" id="CHEBI:33019"/>
        <dbReference type="ChEBI" id="CHEBI:37568"/>
        <dbReference type="ChEBI" id="CHEBI:63528"/>
        <dbReference type="EC" id="3.6.1.9"/>
    </reaction>
</comment>
<dbReference type="NCBIfam" id="TIGR00172">
    <property type="entry name" value="maf"/>
    <property type="match status" value="1"/>
</dbReference>
<dbReference type="EMBL" id="JAATJA010000001">
    <property type="protein sequence ID" value="NJB67359.1"/>
    <property type="molecule type" value="Genomic_DNA"/>
</dbReference>
<evidence type="ECO:0000313" key="5">
    <source>
        <dbReference type="EMBL" id="NJB67359.1"/>
    </source>
</evidence>
<evidence type="ECO:0000256" key="2">
    <source>
        <dbReference type="ARBA" id="ARBA00022801"/>
    </source>
</evidence>
<feature type="site" description="Important for substrate specificity" evidence="4">
    <location>
        <position position="168"/>
    </location>
</feature>
<sequence>MNIEPIIEPGPFEAVQRIILASGSPRRREMLESLGLEFDIIPSPAGEPSPEPGESPDDYAQRAAVAKAEAVFELHPDAVVIGSDTVVTLDGDIMGKPEGPNDALLMLSRLVGNTHRVVSGCAIFHPHAAPVAFSVSTDVSMGPQPLEVLFAYVATGEPMDKAGSYAIQGRGGFLVQSISGSYNNVVGMPLARLVDVLQDIRAIRPRPMDR</sequence>
<keyword evidence="3 4" id="KW-0546">Nucleotide metabolism</keyword>
<dbReference type="InterPro" id="IPR029001">
    <property type="entry name" value="ITPase-like_fam"/>
</dbReference>
<keyword evidence="6" id="KW-1185">Reference proteome</keyword>
<dbReference type="PIRSF" id="PIRSF006305">
    <property type="entry name" value="Maf"/>
    <property type="match status" value="1"/>
</dbReference>
<comment type="cofactor">
    <cofactor evidence="1 4">
        <name>a divalent metal cation</name>
        <dbReference type="ChEBI" id="CHEBI:60240"/>
    </cofactor>
</comment>
<comment type="function">
    <text evidence="4">Nucleoside triphosphate pyrophosphatase that hydrolyzes dTTP and UTP. May have a dual role in cell division arrest and in preventing the incorporation of modified nucleotides into cellular nucleic acids.</text>
</comment>
<dbReference type="Pfam" id="PF02545">
    <property type="entry name" value="Maf"/>
    <property type="match status" value="1"/>
</dbReference>
<organism evidence="5 6">
    <name type="scientific">Desulfobaculum xiamenense</name>
    <dbReference type="NCBI Taxonomy" id="995050"/>
    <lineage>
        <taxon>Bacteria</taxon>
        <taxon>Pseudomonadati</taxon>
        <taxon>Thermodesulfobacteriota</taxon>
        <taxon>Desulfovibrionia</taxon>
        <taxon>Desulfovibrionales</taxon>
        <taxon>Desulfovibrionaceae</taxon>
        <taxon>Desulfobaculum</taxon>
    </lineage>
</organism>
<name>A0A846QRR6_9BACT</name>
<evidence type="ECO:0000256" key="3">
    <source>
        <dbReference type="ARBA" id="ARBA00023080"/>
    </source>
</evidence>
<feature type="active site" description="Proton acceptor" evidence="4">
    <location>
        <position position="84"/>
    </location>
</feature>
<protein>
    <recommendedName>
        <fullName evidence="4">dTTP/UTP pyrophosphatase</fullName>
        <shortName evidence="4">dTTPase/UTPase</shortName>
        <ecNumber evidence="4">3.6.1.9</ecNumber>
    </recommendedName>
    <alternativeName>
        <fullName evidence="4">Nucleoside triphosphate pyrophosphatase</fullName>
    </alternativeName>
    <alternativeName>
        <fullName evidence="4">Nucleotide pyrophosphatase</fullName>
        <shortName evidence="4">Nucleotide PPase</shortName>
    </alternativeName>
</protein>
<comment type="catalytic activity">
    <reaction evidence="4">
        <text>UTP + H2O = UMP + diphosphate + H(+)</text>
        <dbReference type="Rhea" id="RHEA:29395"/>
        <dbReference type="ChEBI" id="CHEBI:15377"/>
        <dbReference type="ChEBI" id="CHEBI:15378"/>
        <dbReference type="ChEBI" id="CHEBI:33019"/>
        <dbReference type="ChEBI" id="CHEBI:46398"/>
        <dbReference type="ChEBI" id="CHEBI:57865"/>
        <dbReference type="EC" id="3.6.1.9"/>
    </reaction>
</comment>
<comment type="subcellular location">
    <subcellularLocation>
        <location evidence="4">Cytoplasm</location>
    </subcellularLocation>
</comment>
<dbReference type="GO" id="GO:0005737">
    <property type="term" value="C:cytoplasm"/>
    <property type="evidence" value="ECO:0007669"/>
    <property type="project" value="UniProtKB-SubCell"/>
</dbReference>